<feature type="transmembrane region" description="Helical" evidence="1">
    <location>
        <begin position="69"/>
        <end position="88"/>
    </location>
</feature>
<sequence length="92" mass="10048">MDGLMDIGLLVYTLCAITSLACAVLLLRAYRRARQRLLLWSGLCFCGLALNNVLLVVDTRFAPASDLSMVRTLPALVGVSLLLYGFIWDADA</sequence>
<dbReference type="Pfam" id="PF19447">
    <property type="entry name" value="DUF5985"/>
    <property type="match status" value="1"/>
</dbReference>
<feature type="transmembrane region" description="Helical" evidence="1">
    <location>
        <begin position="37"/>
        <end position="57"/>
    </location>
</feature>
<dbReference type="InterPro" id="IPR046027">
    <property type="entry name" value="DUF5985"/>
</dbReference>
<evidence type="ECO:0000313" key="2">
    <source>
        <dbReference type="EMBL" id="GLC25300.1"/>
    </source>
</evidence>
<gene>
    <name evidence="2" type="ORF">rosag_18130</name>
</gene>
<keyword evidence="1" id="KW-1133">Transmembrane helix</keyword>
<evidence type="ECO:0000256" key="1">
    <source>
        <dbReference type="SAM" id="Phobius"/>
    </source>
</evidence>
<keyword evidence="3" id="KW-1185">Reference proteome</keyword>
<evidence type="ECO:0000313" key="3">
    <source>
        <dbReference type="Proteomes" id="UP001161325"/>
    </source>
</evidence>
<proteinExistence type="predicted"/>
<keyword evidence="1" id="KW-0812">Transmembrane</keyword>
<comment type="caution">
    <text evidence="2">The sequence shown here is derived from an EMBL/GenBank/DDBJ whole genome shotgun (WGS) entry which is preliminary data.</text>
</comment>
<dbReference type="AlphaFoldDB" id="A0AA37V0Y1"/>
<protein>
    <submittedName>
        <fullName evidence="2">Uncharacterized protein</fullName>
    </submittedName>
</protein>
<feature type="transmembrane region" description="Helical" evidence="1">
    <location>
        <begin position="6"/>
        <end position="30"/>
    </location>
</feature>
<organism evidence="2 3">
    <name type="scientific">Roseisolibacter agri</name>
    <dbReference type="NCBI Taxonomy" id="2014610"/>
    <lineage>
        <taxon>Bacteria</taxon>
        <taxon>Pseudomonadati</taxon>
        <taxon>Gemmatimonadota</taxon>
        <taxon>Gemmatimonadia</taxon>
        <taxon>Gemmatimonadales</taxon>
        <taxon>Gemmatimonadaceae</taxon>
        <taxon>Roseisolibacter</taxon>
    </lineage>
</organism>
<dbReference type="Proteomes" id="UP001161325">
    <property type="component" value="Unassembled WGS sequence"/>
</dbReference>
<dbReference type="RefSeq" id="WP_284349752.1">
    <property type="nucleotide sequence ID" value="NZ_BRXS01000003.1"/>
</dbReference>
<name>A0AA37V0Y1_9BACT</name>
<dbReference type="EMBL" id="BRXS01000003">
    <property type="protein sequence ID" value="GLC25300.1"/>
    <property type="molecule type" value="Genomic_DNA"/>
</dbReference>
<reference evidence="2" key="1">
    <citation type="submission" date="2022-08" db="EMBL/GenBank/DDBJ databases">
        <title>Draft genome sequencing of Roseisolibacter agri AW1220.</title>
        <authorList>
            <person name="Tobiishi Y."/>
            <person name="Tonouchi A."/>
        </authorList>
    </citation>
    <scope>NUCLEOTIDE SEQUENCE</scope>
    <source>
        <strain evidence="2">AW1220</strain>
    </source>
</reference>
<keyword evidence="1" id="KW-0472">Membrane</keyword>
<accession>A0AA37V0Y1</accession>